<name>A0A2Z6NUP5_TRISU</name>
<gene>
    <name evidence="9" type="ORF">TSUD_18260</name>
</gene>
<dbReference type="GO" id="GO:0005634">
    <property type="term" value="C:nucleus"/>
    <property type="evidence" value="ECO:0007669"/>
    <property type="project" value="UniProtKB-SubCell"/>
</dbReference>
<evidence type="ECO:0000259" key="7">
    <source>
        <dbReference type="PROSITE" id="PS50090"/>
    </source>
</evidence>
<keyword evidence="4" id="KW-0238">DNA-binding</keyword>
<evidence type="ECO:0000256" key="4">
    <source>
        <dbReference type="ARBA" id="ARBA00023125"/>
    </source>
</evidence>
<evidence type="ECO:0000313" key="9">
    <source>
        <dbReference type="EMBL" id="GAU39645.1"/>
    </source>
</evidence>
<comment type="subcellular location">
    <subcellularLocation>
        <location evidence="1">Nucleus</location>
    </subcellularLocation>
</comment>
<evidence type="ECO:0000256" key="3">
    <source>
        <dbReference type="ARBA" id="ARBA00023015"/>
    </source>
</evidence>
<dbReference type="CDD" id="cd00167">
    <property type="entry name" value="SANT"/>
    <property type="match status" value="1"/>
</dbReference>
<dbReference type="Gene3D" id="1.10.10.60">
    <property type="entry name" value="Homeodomain-like"/>
    <property type="match status" value="1"/>
</dbReference>
<feature type="domain" description="HTH myb-type" evidence="8">
    <location>
        <begin position="22"/>
        <end position="56"/>
    </location>
</feature>
<dbReference type="PANTHER" id="PTHR45675">
    <property type="entry name" value="MYB TRANSCRIPTION FACTOR-RELATED-RELATED"/>
    <property type="match status" value="1"/>
</dbReference>
<evidence type="ECO:0000256" key="5">
    <source>
        <dbReference type="ARBA" id="ARBA00023163"/>
    </source>
</evidence>
<dbReference type="Proteomes" id="UP000242715">
    <property type="component" value="Unassembled WGS sequence"/>
</dbReference>
<evidence type="ECO:0000256" key="1">
    <source>
        <dbReference type="ARBA" id="ARBA00004123"/>
    </source>
</evidence>
<evidence type="ECO:0000259" key="8">
    <source>
        <dbReference type="PROSITE" id="PS51294"/>
    </source>
</evidence>
<evidence type="ECO:0000313" key="10">
    <source>
        <dbReference type="Proteomes" id="UP000242715"/>
    </source>
</evidence>
<dbReference type="AlphaFoldDB" id="A0A2Z6NUP5"/>
<dbReference type="InterPro" id="IPR009057">
    <property type="entry name" value="Homeodomain-like_sf"/>
</dbReference>
<dbReference type="OrthoDB" id="2143914at2759"/>
<keyword evidence="5" id="KW-0804">Transcription</keyword>
<feature type="domain" description="Myb-like" evidence="7">
    <location>
        <begin position="22"/>
        <end position="56"/>
    </location>
</feature>
<proteinExistence type="predicted"/>
<dbReference type="GO" id="GO:0043565">
    <property type="term" value="F:sequence-specific DNA binding"/>
    <property type="evidence" value="ECO:0007669"/>
    <property type="project" value="InterPro"/>
</dbReference>
<keyword evidence="10" id="KW-1185">Reference proteome</keyword>
<evidence type="ECO:0000256" key="2">
    <source>
        <dbReference type="ARBA" id="ARBA00022737"/>
    </source>
</evidence>
<evidence type="ECO:0000256" key="6">
    <source>
        <dbReference type="ARBA" id="ARBA00023242"/>
    </source>
</evidence>
<dbReference type="InterPro" id="IPR001005">
    <property type="entry name" value="SANT/Myb"/>
</dbReference>
<keyword evidence="6" id="KW-0539">Nucleus</keyword>
<dbReference type="InterPro" id="IPR017930">
    <property type="entry name" value="Myb_dom"/>
</dbReference>
<keyword evidence="2" id="KW-0677">Repeat</keyword>
<dbReference type="PROSITE" id="PS51294">
    <property type="entry name" value="HTH_MYB"/>
    <property type="match status" value="1"/>
</dbReference>
<dbReference type="SUPFAM" id="SSF46689">
    <property type="entry name" value="Homeodomain-like"/>
    <property type="match status" value="1"/>
</dbReference>
<dbReference type="Pfam" id="PF00249">
    <property type="entry name" value="Myb_DNA-binding"/>
    <property type="match status" value="1"/>
</dbReference>
<dbReference type="SMART" id="SM00717">
    <property type="entry name" value="SANT"/>
    <property type="match status" value="1"/>
</dbReference>
<dbReference type="EMBL" id="DF973771">
    <property type="protein sequence ID" value="GAU39645.1"/>
    <property type="molecule type" value="Genomic_DNA"/>
</dbReference>
<sequence>MYYRGVMAGQIGHAIMEEELWRKGPWTAEEDRLLIEYVRVHGEGRWNSVARLTGGRQLQETYREERTMK</sequence>
<dbReference type="InterPro" id="IPR044676">
    <property type="entry name" value="EOBI/EOBII-like_plant"/>
</dbReference>
<dbReference type="GO" id="GO:0003700">
    <property type="term" value="F:DNA-binding transcription factor activity"/>
    <property type="evidence" value="ECO:0007669"/>
    <property type="project" value="InterPro"/>
</dbReference>
<dbReference type="PROSITE" id="PS50090">
    <property type="entry name" value="MYB_LIKE"/>
    <property type="match status" value="1"/>
</dbReference>
<organism evidence="9 10">
    <name type="scientific">Trifolium subterraneum</name>
    <name type="common">Subterranean clover</name>
    <dbReference type="NCBI Taxonomy" id="3900"/>
    <lineage>
        <taxon>Eukaryota</taxon>
        <taxon>Viridiplantae</taxon>
        <taxon>Streptophyta</taxon>
        <taxon>Embryophyta</taxon>
        <taxon>Tracheophyta</taxon>
        <taxon>Spermatophyta</taxon>
        <taxon>Magnoliopsida</taxon>
        <taxon>eudicotyledons</taxon>
        <taxon>Gunneridae</taxon>
        <taxon>Pentapetalae</taxon>
        <taxon>rosids</taxon>
        <taxon>fabids</taxon>
        <taxon>Fabales</taxon>
        <taxon>Fabaceae</taxon>
        <taxon>Papilionoideae</taxon>
        <taxon>50 kb inversion clade</taxon>
        <taxon>NPAAA clade</taxon>
        <taxon>Hologalegina</taxon>
        <taxon>IRL clade</taxon>
        <taxon>Trifolieae</taxon>
        <taxon>Trifolium</taxon>
    </lineage>
</organism>
<accession>A0A2Z6NUP5</accession>
<reference evidence="10" key="1">
    <citation type="journal article" date="2017" name="Front. Plant Sci.">
        <title>Climate Clever Clovers: New Paradigm to Reduce the Environmental Footprint of Ruminants by Breeding Low Methanogenic Forages Utilizing Haplotype Variation.</title>
        <authorList>
            <person name="Kaur P."/>
            <person name="Appels R."/>
            <person name="Bayer P.E."/>
            <person name="Keeble-Gagnere G."/>
            <person name="Wang J."/>
            <person name="Hirakawa H."/>
            <person name="Shirasawa K."/>
            <person name="Vercoe P."/>
            <person name="Stefanova K."/>
            <person name="Durmic Z."/>
            <person name="Nichols P."/>
            <person name="Revell C."/>
            <person name="Isobe S.N."/>
            <person name="Edwards D."/>
            <person name="Erskine W."/>
        </authorList>
    </citation>
    <scope>NUCLEOTIDE SEQUENCE [LARGE SCALE GENOMIC DNA]</scope>
    <source>
        <strain evidence="10">cv. Daliak</strain>
    </source>
</reference>
<protein>
    <submittedName>
        <fullName evidence="9">Uncharacterized protein</fullName>
    </submittedName>
</protein>
<dbReference type="PANTHER" id="PTHR45675:SF97">
    <property type="entry name" value="MYB DOMAIN PROTEIN 79"/>
    <property type="match status" value="1"/>
</dbReference>
<keyword evidence="3" id="KW-0805">Transcription regulation</keyword>